<dbReference type="InterPro" id="IPR017557">
    <property type="entry name" value="Holo-ACP_synthase"/>
</dbReference>
<evidence type="ECO:0000256" key="2">
    <source>
        <dbReference type="ARBA" id="ARBA00022695"/>
    </source>
</evidence>
<proteinExistence type="predicted"/>
<reference evidence="6" key="2">
    <citation type="submission" date="2016-02" db="EMBL/GenBank/DDBJ databases">
        <title>Draft genome sequence of five rapidly growing Mycobacterium species.</title>
        <authorList>
            <person name="Katahira K."/>
            <person name="Gotou Y."/>
            <person name="Iida K."/>
            <person name="Ogura Y."/>
            <person name="Hayashi T."/>
        </authorList>
    </citation>
    <scope>NUCLEOTIDE SEQUENCE [LARGE SCALE GENOMIC DNA]</scope>
    <source>
        <strain evidence="6">JCM15298</strain>
    </source>
</reference>
<evidence type="ECO:0000259" key="3">
    <source>
        <dbReference type="Pfam" id="PF10620"/>
    </source>
</evidence>
<dbReference type="STRING" id="228230.RMCC_1940"/>
<keyword evidence="1 5" id="KW-0808">Transferase</keyword>
<dbReference type="InterPro" id="IPR048903">
    <property type="entry name" value="MdcG_N"/>
</dbReference>
<gene>
    <name evidence="5" type="primary">mdcG</name>
    <name evidence="5" type="ORF">RMCC_1940</name>
</gene>
<sequence length="195" mass="20825">MNPHDLLQCSATPVLPPAAPDWVHDALEATPWVVVRRARARPGRIAVGVRGPTRSARFPFQMSTEDAIAVVTPEELARRRVAPDRPALRALELIGPVLDEAGVAWGPTGSVGFELATHVRTVTADSDLDLIIRMPRPTQLAVADEAVRASAVRIDCQVETQLGAVALAELTGGTTEVLLRTADGPRLIARTDVIA</sequence>
<dbReference type="Proteomes" id="UP000069443">
    <property type="component" value="Unassembled WGS sequence"/>
</dbReference>
<feature type="domain" description="Phosphoribosyl-dephospho-CoA transferase MdcG N-terminal" evidence="4">
    <location>
        <begin position="3"/>
        <end position="73"/>
    </location>
</feature>
<protein>
    <submittedName>
        <fullName evidence="5">Phosphoribosyl-dephospho-CoA transferase</fullName>
    </submittedName>
</protein>
<dbReference type="AlphaFoldDB" id="A0A100WBG9"/>
<dbReference type="GO" id="GO:0016779">
    <property type="term" value="F:nucleotidyltransferase activity"/>
    <property type="evidence" value="ECO:0007669"/>
    <property type="project" value="UniProtKB-KW"/>
</dbReference>
<dbReference type="NCBIfam" id="TIGR03135">
    <property type="entry name" value="malonate_mdcG"/>
    <property type="match status" value="1"/>
</dbReference>
<name>A0A100WBG9_MYCCR</name>
<evidence type="ECO:0000256" key="1">
    <source>
        <dbReference type="ARBA" id="ARBA00022679"/>
    </source>
</evidence>
<feature type="domain" description="Phosphoribosyl-dephospho-CoA transferase MdcG C-terminal" evidence="3">
    <location>
        <begin position="76"/>
        <end position="190"/>
    </location>
</feature>
<comment type="caution">
    <text evidence="5">The sequence shown here is derived from an EMBL/GenBank/DDBJ whole genome shotgun (WGS) entry which is preliminary data.</text>
</comment>
<accession>A0A100WBG9</accession>
<dbReference type="Pfam" id="PF20866">
    <property type="entry name" value="MdcG_N"/>
    <property type="match status" value="1"/>
</dbReference>
<reference evidence="6" key="1">
    <citation type="journal article" date="2016" name="Genome Announc.">
        <title>Draft Genome Sequences of Five Rapidly Growing Mycobacterium Species, M. thermoresistibile, M. fortuitum subsp. acetamidolyticum, M. canariasense, M. brisbanense, and M. novocastrense.</title>
        <authorList>
            <person name="Katahira K."/>
            <person name="Ogura Y."/>
            <person name="Gotoh Y."/>
            <person name="Hayashi T."/>
        </authorList>
    </citation>
    <scope>NUCLEOTIDE SEQUENCE [LARGE SCALE GENOMIC DNA]</scope>
    <source>
        <strain evidence="6">JCM15298</strain>
    </source>
</reference>
<dbReference type="NCBIfam" id="NF002332">
    <property type="entry name" value="PRK01293.1"/>
    <property type="match status" value="1"/>
</dbReference>
<evidence type="ECO:0000313" key="6">
    <source>
        <dbReference type="Proteomes" id="UP000069443"/>
    </source>
</evidence>
<dbReference type="EMBL" id="BCSY01000036">
    <property type="protein sequence ID" value="GAS94974.1"/>
    <property type="molecule type" value="Genomic_DNA"/>
</dbReference>
<keyword evidence="6" id="KW-1185">Reference proteome</keyword>
<evidence type="ECO:0000259" key="4">
    <source>
        <dbReference type="Pfam" id="PF20866"/>
    </source>
</evidence>
<evidence type="ECO:0000313" key="5">
    <source>
        <dbReference type="EMBL" id="GAS94974.1"/>
    </source>
</evidence>
<dbReference type="InterPro" id="IPR049180">
    <property type="entry name" value="MdcG_C"/>
</dbReference>
<dbReference type="Pfam" id="PF10620">
    <property type="entry name" value="MdcG"/>
    <property type="match status" value="1"/>
</dbReference>
<organism evidence="5 6">
    <name type="scientific">Mycolicibacterium canariasense</name>
    <name type="common">Mycobacterium canariasense</name>
    <dbReference type="NCBI Taxonomy" id="228230"/>
    <lineage>
        <taxon>Bacteria</taxon>
        <taxon>Bacillati</taxon>
        <taxon>Actinomycetota</taxon>
        <taxon>Actinomycetes</taxon>
        <taxon>Mycobacteriales</taxon>
        <taxon>Mycobacteriaceae</taxon>
        <taxon>Mycolicibacterium</taxon>
    </lineage>
</organism>
<keyword evidence="2" id="KW-0548">Nucleotidyltransferase</keyword>
<dbReference type="RefSeq" id="WP_165605301.1">
    <property type="nucleotide sequence ID" value="NZ_BCSY01000036.1"/>
</dbReference>